<dbReference type="PANTHER" id="PTHR30574">
    <property type="entry name" value="INNER MEMBRANE PROTEIN YEDE"/>
    <property type="match status" value="1"/>
</dbReference>
<evidence type="ECO:0000313" key="9">
    <source>
        <dbReference type="EMBL" id="EJU04255.1"/>
    </source>
</evidence>
<keyword evidence="10" id="KW-1185">Reference proteome</keyword>
<comment type="subcellular location">
    <subcellularLocation>
        <location evidence="1">Cell inner membrane</location>
        <topology evidence="1">Multi-pass membrane protein</topology>
    </subcellularLocation>
</comment>
<dbReference type="Pfam" id="PF20398">
    <property type="entry name" value="DUF6691"/>
    <property type="match status" value="1"/>
</dbReference>
<keyword evidence="4" id="KW-0997">Cell inner membrane</keyword>
<evidence type="ECO:0000256" key="4">
    <source>
        <dbReference type="ARBA" id="ARBA00022519"/>
    </source>
</evidence>
<keyword evidence="7 8" id="KW-0472">Membrane</keyword>
<evidence type="ECO:0000256" key="5">
    <source>
        <dbReference type="ARBA" id="ARBA00022692"/>
    </source>
</evidence>
<dbReference type="InterPro" id="IPR046513">
    <property type="entry name" value="DUF6691"/>
</dbReference>
<dbReference type="EMBL" id="JH795858">
    <property type="protein sequence ID" value="EJU04255.1"/>
    <property type="molecule type" value="Genomic_DNA"/>
</dbReference>
<feature type="transmembrane region" description="Helical" evidence="8">
    <location>
        <begin position="6"/>
        <end position="24"/>
    </location>
</feature>
<dbReference type="GO" id="GO:0005886">
    <property type="term" value="C:plasma membrane"/>
    <property type="evidence" value="ECO:0007669"/>
    <property type="project" value="UniProtKB-SubCell"/>
</dbReference>
<organism evidence="9 10">
    <name type="scientific">Dacryopinax primogenitus (strain DJM 731)</name>
    <name type="common">Brown rot fungus</name>
    <dbReference type="NCBI Taxonomy" id="1858805"/>
    <lineage>
        <taxon>Eukaryota</taxon>
        <taxon>Fungi</taxon>
        <taxon>Dikarya</taxon>
        <taxon>Basidiomycota</taxon>
        <taxon>Agaricomycotina</taxon>
        <taxon>Dacrymycetes</taxon>
        <taxon>Dacrymycetales</taxon>
        <taxon>Dacrymycetaceae</taxon>
        <taxon>Dacryopinax</taxon>
    </lineage>
</organism>
<dbReference type="InterPro" id="IPR007272">
    <property type="entry name" value="Sulf_transp_TsuA/YedE"/>
</dbReference>
<proteinExistence type="predicted"/>
<feature type="transmembrane region" description="Helical" evidence="8">
    <location>
        <begin position="128"/>
        <end position="147"/>
    </location>
</feature>
<dbReference type="RefSeq" id="XP_040631149.1">
    <property type="nucleotide sequence ID" value="XM_040777172.1"/>
</dbReference>
<dbReference type="GeneID" id="63692234"/>
<accession>M5G7Z3</accession>
<keyword evidence="2" id="KW-0813">Transport</keyword>
<reference evidence="9 10" key="1">
    <citation type="journal article" date="2012" name="Science">
        <title>The Paleozoic origin of enzymatic lignin decomposition reconstructed from 31 fungal genomes.</title>
        <authorList>
            <person name="Floudas D."/>
            <person name="Binder M."/>
            <person name="Riley R."/>
            <person name="Barry K."/>
            <person name="Blanchette R.A."/>
            <person name="Henrissat B."/>
            <person name="Martinez A.T."/>
            <person name="Otillar R."/>
            <person name="Spatafora J.W."/>
            <person name="Yadav J.S."/>
            <person name="Aerts A."/>
            <person name="Benoit I."/>
            <person name="Boyd A."/>
            <person name="Carlson A."/>
            <person name="Copeland A."/>
            <person name="Coutinho P.M."/>
            <person name="de Vries R.P."/>
            <person name="Ferreira P."/>
            <person name="Findley K."/>
            <person name="Foster B."/>
            <person name="Gaskell J."/>
            <person name="Glotzer D."/>
            <person name="Gorecki P."/>
            <person name="Heitman J."/>
            <person name="Hesse C."/>
            <person name="Hori C."/>
            <person name="Igarashi K."/>
            <person name="Jurgens J.A."/>
            <person name="Kallen N."/>
            <person name="Kersten P."/>
            <person name="Kohler A."/>
            <person name="Kuees U."/>
            <person name="Kumar T.K.A."/>
            <person name="Kuo A."/>
            <person name="LaButti K."/>
            <person name="Larrondo L.F."/>
            <person name="Lindquist E."/>
            <person name="Ling A."/>
            <person name="Lombard V."/>
            <person name="Lucas S."/>
            <person name="Lundell T."/>
            <person name="Martin R."/>
            <person name="McLaughlin D.J."/>
            <person name="Morgenstern I."/>
            <person name="Morin E."/>
            <person name="Murat C."/>
            <person name="Nagy L.G."/>
            <person name="Nolan M."/>
            <person name="Ohm R.A."/>
            <person name="Patyshakuliyeva A."/>
            <person name="Rokas A."/>
            <person name="Ruiz-Duenas F.J."/>
            <person name="Sabat G."/>
            <person name="Salamov A."/>
            <person name="Samejima M."/>
            <person name="Schmutz J."/>
            <person name="Slot J.C."/>
            <person name="St John F."/>
            <person name="Stenlid J."/>
            <person name="Sun H."/>
            <person name="Sun S."/>
            <person name="Syed K."/>
            <person name="Tsang A."/>
            <person name="Wiebenga A."/>
            <person name="Young D."/>
            <person name="Pisabarro A."/>
            <person name="Eastwood D.C."/>
            <person name="Martin F."/>
            <person name="Cullen D."/>
            <person name="Grigoriev I.V."/>
            <person name="Hibbett D.S."/>
        </authorList>
    </citation>
    <scope>NUCLEOTIDE SEQUENCE [LARGE SCALE GENOMIC DNA]</scope>
    <source>
        <strain evidence="9 10">DJM-731 SS1</strain>
    </source>
</reference>
<evidence type="ECO:0000256" key="6">
    <source>
        <dbReference type="ARBA" id="ARBA00022989"/>
    </source>
</evidence>
<feature type="transmembrane region" description="Helical" evidence="8">
    <location>
        <begin position="275"/>
        <end position="295"/>
    </location>
</feature>
<evidence type="ECO:0000256" key="2">
    <source>
        <dbReference type="ARBA" id="ARBA00022448"/>
    </source>
</evidence>
<dbReference type="OMA" id="VASFMTF"/>
<dbReference type="PANTHER" id="PTHR30574:SF1">
    <property type="entry name" value="SULPHUR TRANSPORT DOMAIN-CONTAINING PROTEIN"/>
    <property type="match status" value="1"/>
</dbReference>
<feature type="transmembrane region" description="Helical" evidence="8">
    <location>
        <begin position="235"/>
        <end position="254"/>
    </location>
</feature>
<dbReference type="AlphaFoldDB" id="M5G7Z3"/>
<dbReference type="Pfam" id="PF04143">
    <property type="entry name" value="Sulf_transp"/>
    <property type="match status" value="1"/>
</dbReference>
<feature type="transmembrane region" description="Helical" evidence="8">
    <location>
        <begin position="167"/>
        <end position="185"/>
    </location>
</feature>
<evidence type="ECO:0000256" key="7">
    <source>
        <dbReference type="ARBA" id="ARBA00023136"/>
    </source>
</evidence>
<dbReference type="Proteomes" id="UP000030653">
    <property type="component" value="Unassembled WGS sequence"/>
</dbReference>
<evidence type="ECO:0000256" key="3">
    <source>
        <dbReference type="ARBA" id="ARBA00022475"/>
    </source>
</evidence>
<evidence type="ECO:0000256" key="8">
    <source>
        <dbReference type="SAM" id="Phobius"/>
    </source>
</evidence>
<evidence type="ECO:0000256" key="1">
    <source>
        <dbReference type="ARBA" id="ARBA00004429"/>
    </source>
</evidence>
<protein>
    <submittedName>
        <fullName evidence="9">DUF395-domain-containing protein</fullName>
    </submittedName>
</protein>
<dbReference type="OrthoDB" id="10254418at2759"/>
<keyword evidence="5 8" id="KW-0812">Transmembrane</keyword>
<name>M5G7Z3_DACPD</name>
<feature type="transmembrane region" description="Helical" evidence="8">
    <location>
        <begin position="192"/>
        <end position="215"/>
    </location>
</feature>
<keyword evidence="3" id="KW-1003">Cell membrane</keyword>
<evidence type="ECO:0000313" key="10">
    <source>
        <dbReference type="Proteomes" id="UP000030653"/>
    </source>
</evidence>
<sequence length="327" mass="34278">MSLQSLAMPLVGGLMIGSSAYHLLALDGKIMGASGILHSTVRYFKTQFPALPDKDTAWKLAFAAGGATAGAILHICGQALSARLGITLFDPQVESWALSAVAGLLVGIGTKLGGGCTSGHMICGLSRLSPRSIVATLVFFPTAVLVSNMLGTAPPPSPTAVLPPLEISLPIVAALQIPFLIYRFVHNKVISSFAIGAHFSLGLALSGMLRASAVLGFMSLPLPFPPFDRRPWDPSLLMVVVGALIPNFVAYQWHIRHLHKPERAEKFDIPTKKEIDLKLVGGAMLFGIGWGLSGICPGPGLVTFSVNPLAATAAGWMVGMLLGGQLV</sequence>
<dbReference type="HOGENOM" id="CLU_037802_1_1_1"/>
<keyword evidence="6 8" id="KW-1133">Transmembrane helix</keyword>
<gene>
    <name evidence="9" type="ORF">DACRYDRAFT_93625</name>
</gene>